<evidence type="ECO:0000313" key="6">
    <source>
        <dbReference type="EMBL" id="KAK9421230.1"/>
    </source>
</evidence>
<name>A0ABR2V455_9PEZI</name>
<reference evidence="6 7" key="1">
    <citation type="journal article" date="2024" name="J. Plant Pathol.">
        <title>Sequence and assembly of the genome of Seiridium unicorne, isolate CBS 538.82, causal agent of cypress canker disease.</title>
        <authorList>
            <person name="Scali E."/>
            <person name="Rocca G.D."/>
            <person name="Danti R."/>
            <person name="Garbelotto M."/>
            <person name="Barberini S."/>
            <person name="Baroncelli R."/>
            <person name="Emiliani G."/>
        </authorList>
    </citation>
    <scope>NUCLEOTIDE SEQUENCE [LARGE SCALE GENOMIC DNA]</scope>
    <source>
        <strain evidence="6 7">BM-138-508</strain>
    </source>
</reference>
<dbReference type="Proteomes" id="UP001408356">
    <property type="component" value="Unassembled WGS sequence"/>
</dbReference>
<keyword evidence="3" id="KW-0496">Mitochondrion</keyword>
<proteinExistence type="inferred from homology"/>
<evidence type="ECO:0000256" key="3">
    <source>
        <dbReference type="ARBA" id="ARBA00023128"/>
    </source>
</evidence>
<sequence length="123" mass="13947">MGIFDFFSSPDAKRKEEVRSGAAVPDRSERKRCWDARDGFYGCLDKQNVIDSTKGEGKAIAERECAAENKKFEEDCAAAWVKYFKQYRVADHQKKQMFERLQKEGANKMSVEGPGDQPGSAQK</sequence>
<evidence type="ECO:0000256" key="5">
    <source>
        <dbReference type="SAM" id="MobiDB-lite"/>
    </source>
</evidence>
<evidence type="ECO:0000256" key="2">
    <source>
        <dbReference type="ARBA" id="ARBA00006425"/>
    </source>
</evidence>
<comment type="subcellular location">
    <subcellularLocation>
        <location evidence="1">Mitochondrion</location>
    </subcellularLocation>
</comment>
<dbReference type="PANTHER" id="PTHR47677">
    <property type="entry name" value="CYTOCHROME C OXIDASE ASSEMBLY FACTOR 6"/>
    <property type="match status" value="1"/>
</dbReference>
<keyword evidence="7" id="KW-1185">Reference proteome</keyword>
<dbReference type="InterPro" id="IPR048281">
    <property type="entry name" value="COA6_fun"/>
</dbReference>
<dbReference type="EMBL" id="JARVKF010000201">
    <property type="protein sequence ID" value="KAK9421230.1"/>
    <property type="molecule type" value="Genomic_DNA"/>
</dbReference>
<evidence type="ECO:0000256" key="1">
    <source>
        <dbReference type="ARBA" id="ARBA00004173"/>
    </source>
</evidence>
<dbReference type="InterPro" id="IPR048280">
    <property type="entry name" value="COX6B-like"/>
</dbReference>
<dbReference type="Gene3D" id="1.10.10.140">
    <property type="entry name" value="Cytochrome c oxidase, subunit VIb"/>
    <property type="match status" value="1"/>
</dbReference>
<comment type="similarity">
    <text evidence="2">Belongs to the cytochrome c oxidase subunit 6B family.</text>
</comment>
<dbReference type="SUPFAM" id="SSF47694">
    <property type="entry name" value="Cytochrome c oxidase subunit h"/>
    <property type="match status" value="1"/>
</dbReference>
<dbReference type="InterPro" id="IPR036549">
    <property type="entry name" value="CX6/COA6-like_sf"/>
</dbReference>
<dbReference type="PANTHER" id="PTHR47677:SF1">
    <property type="entry name" value="CYTOCHROME C OXIDASE ASSEMBLY FACTOR 6"/>
    <property type="match status" value="1"/>
</dbReference>
<evidence type="ECO:0000256" key="4">
    <source>
        <dbReference type="ARBA" id="ARBA00023157"/>
    </source>
</evidence>
<feature type="region of interest" description="Disordered" evidence="5">
    <location>
        <begin position="102"/>
        <end position="123"/>
    </location>
</feature>
<comment type="caution">
    <text evidence="6">The sequence shown here is derived from an EMBL/GenBank/DDBJ whole genome shotgun (WGS) entry which is preliminary data.</text>
</comment>
<keyword evidence="4" id="KW-1015">Disulfide bond</keyword>
<dbReference type="Pfam" id="PF02297">
    <property type="entry name" value="COX6B"/>
    <property type="match status" value="1"/>
</dbReference>
<accession>A0ABR2V455</accession>
<protein>
    <submittedName>
        <fullName evidence="6">Cytochrome c oxidase subunit 6B-like protein new16</fullName>
    </submittedName>
</protein>
<gene>
    <name evidence="6" type="ORF">SUNI508_06078</name>
</gene>
<evidence type="ECO:0000313" key="7">
    <source>
        <dbReference type="Proteomes" id="UP001408356"/>
    </source>
</evidence>
<organism evidence="6 7">
    <name type="scientific">Seiridium unicorne</name>
    <dbReference type="NCBI Taxonomy" id="138068"/>
    <lineage>
        <taxon>Eukaryota</taxon>
        <taxon>Fungi</taxon>
        <taxon>Dikarya</taxon>
        <taxon>Ascomycota</taxon>
        <taxon>Pezizomycotina</taxon>
        <taxon>Sordariomycetes</taxon>
        <taxon>Xylariomycetidae</taxon>
        <taxon>Amphisphaeriales</taxon>
        <taxon>Sporocadaceae</taxon>
        <taxon>Seiridium</taxon>
    </lineage>
</organism>